<reference evidence="6" key="1">
    <citation type="submission" date="2019-03" db="EMBL/GenBank/DDBJ databases">
        <title>Improved annotation for the trematode Fasciola hepatica.</title>
        <authorList>
            <person name="Choi Y.-J."/>
            <person name="Martin J."/>
            <person name="Mitreva M."/>
        </authorList>
    </citation>
    <scope>NUCLEOTIDE SEQUENCE [LARGE SCALE GENOMIC DNA]</scope>
</reference>
<keyword evidence="2" id="KW-0378">Hydrolase</keyword>
<accession>A0A4E0S2S8</accession>
<evidence type="ECO:0000256" key="4">
    <source>
        <dbReference type="PIRSR" id="PIRSR600407-2"/>
    </source>
</evidence>
<evidence type="ECO:0000256" key="1">
    <source>
        <dbReference type="ARBA" id="ARBA00009283"/>
    </source>
</evidence>
<dbReference type="GO" id="GO:0004382">
    <property type="term" value="F:GDP phosphatase activity"/>
    <property type="evidence" value="ECO:0007669"/>
    <property type="project" value="TreeGrafter"/>
</dbReference>
<proteinExistence type="inferred from homology"/>
<protein>
    <submittedName>
        <fullName evidence="6">Ectonucleoside triphosphate diphosphohydrolase</fullName>
    </submittedName>
</protein>
<dbReference type="GO" id="GO:0005886">
    <property type="term" value="C:plasma membrane"/>
    <property type="evidence" value="ECO:0007669"/>
    <property type="project" value="TreeGrafter"/>
</dbReference>
<comment type="caution">
    <text evidence="6">The sequence shown here is derived from an EMBL/GenBank/DDBJ whole genome shotgun (WGS) entry which is preliminary data.</text>
</comment>
<keyword evidence="7" id="KW-1185">Reference proteome</keyword>
<keyword evidence="5" id="KW-1133">Transmembrane helix</keyword>
<dbReference type="PANTHER" id="PTHR11782:SF83">
    <property type="entry name" value="GUANOSINE-DIPHOSPHATASE"/>
    <property type="match status" value="1"/>
</dbReference>
<dbReference type="GO" id="GO:0045134">
    <property type="term" value="F:UDP phosphatase activity"/>
    <property type="evidence" value="ECO:0007669"/>
    <property type="project" value="TreeGrafter"/>
</dbReference>
<dbReference type="Pfam" id="PF01150">
    <property type="entry name" value="GDA1_CD39"/>
    <property type="match status" value="1"/>
</dbReference>
<organism evidence="6 7">
    <name type="scientific">Fasciola hepatica</name>
    <name type="common">Liver fluke</name>
    <dbReference type="NCBI Taxonomy" id="6192"/>
    <lineage>
        <taxon>Eukaryota</taxon>
        <taxon>Metazoa</taxon>
        <taxon>Spiralia</taxon>
        <taxon>Lophotrochozoa</taxon>
        <taxon>Platyhelminthes</taxon>
        <taxon>Trematoda</taxon>
        <taxon>Digenea</taxon>
        <taxon>Plagiorchiida</taxon>
        <taxon>Echinostomata</taxon>
        <taxon>Echinostomatoidea</taxon>
        <taxon>Fasciolidae</taxon>
        <taxon>Fasciola</taxon>
    </lineage>
</organism>
<dbReference type="Gene3D" id="3.30.420.150">
    <property type="entry name" value="Exopolyphosphatase. Domain 2"/>
    <property type="match status" value="1"/>
</dbReference>
<evidence type="ECO:0000256" key="2">
    <source>
        <dbReference type="ARBA" id="ARBA00022801"/>
    </source>
</evidence>
<name>A0A4E0S2S8_FASHE</name>
<feature type="active site" description="Proton acceptor" evidence="3">
    <location>
        <position position="167"/>
    </location>
</feature>
<keyword evidence="4" id="KW-0547">Nucleotide-binding</keyword>
<dbReference type="PANTHER" id="PTHR11782">
    <property type="entry name" value="ADENOSINE/GUANOSINE DIPHOSPHATASE"/>
    <property type="match status" value="1"/>
</dbReference>
<feature type="binding site" evidence="4">
    <location>
        <begin position="201"/>
        <end position="205"/>
    </location>
    <ligand>
        <name>ATP</name>
        <dbReference type="ChEBI" id="CHEBI:30616"/>
    </ligand>
</feature>
<dbReference type="Proteomes" id="UP000230066">
    <property type="component" value="Unassembled WGS sequence"/>
</dbReference>
<dbReference type="GO" id="GO:0009134">
    <property type="term" value="P:nucleoside diphosphate catabolic process"/>
    <property type="evidence" value="ECO:0007669"/>
    <property type="project" value="TreeGrafter"/>
</dbReference>
<feature type="transmembrane region" description="Helical" evidence="5">
    <location>
        <begin position="7"/>
        <end position="31"/>
    </location>
</feature>
<dbReference type="GO" id="GO:0005524">
    <property type="term" value="F:ATP binding"/>
    <property type="evidence" value="ECO:0007669"/>
    <property type="project" value="UniProtKB-KW"/>
</dbReference>
<feature type="transmembrane region" description="Helical" evidence="5">
    <location>
        <begin position="473"/>
        <end position="499"/>
    </location>
</feature>
<evidence type="ECO:0000256" key="3">
    <source>
        <dbReference type="PIRSR" id="PIRSR600407-1"/>
    </source>
</evidence>
<comment type="similarity">
    <text evidence="1">Belongs to the GDA1/CD39 NTPase family.</text>
</comment>
<keyword evidence="5" id="KW-0812">Transmembrane</keyword>
<evidence type="ECO:0000313" key="6">
    <source>
        <dbReference type="EMBL" id="THD26360.1"/>
    </source>
</evidence>
<dbReference type="InterPro" id="IPR000407">
    <property type="entry name" value="GDA1_CD39_NTPase"/>
</dbReference>
<sequence>MGNRKLTIVAGTILLIAGIIGLAIVAAVYVLTLMVDDRNAVVIDAGSTSSKLNLYKWRDEPFRSNGDVRQINETKVEPGISNYVSTPFDAYAKLEEPLRRLLMDIPMSRWKDVPVYLAATAGMRLTLLVDPLGSLDLFEALRRGLQTSGLQVETPNERIRMLSGTEEGLYGWVSVNSILGLITAKKRVSPLETMGSLDLGGASTQIAFVPADKPSNLASSFDFHSLRLFGHQYTVYSHSFLCYGKNELEKRTMGSIASKQPSSSIQNPCYPTGYVSPSKATSKLFSGPCMSGEYALQVFKNNLTKPSSMGDSYQFTGTGNPAECLQYINQQFDNATCTNPPCSFNNVHQPPTRGPFRAYAGFSYVMSYLFPKKNIGFTKSEVLNAVNTFCQKSWNDIVKDTPQSKQSFLASYCFDGLYVYSLLDHYGFKTEESWKEITFGAKIEGVSVSWALGYMLDQSGFLPSESPKLNLPLAAFIPLAILFSLMILGGVCLLAITFCNRKNNPK</sequence>
<dbReference type="GO" id="GO:0017111">
    <property type="term" value="F:ribonucleoside triphosphate phosphatase activity"/>
    <property type="evidence" value="ECO:0007669"/>
    <property type="project" value="TreeGrafter"/>
</dbReference>
<dbReference type="Gene3D" id="3.30.420.40">
    <property type="match status" value="1"/>
</dbReference>
<dbReference type="EMBL" id="JXXN02000770">
    <property type="protein sequence ID" value="THD26360.1"/>
    <property type="molecule type" value="Genomic_DNA"/>
</dbReference>
<keyword evidence="5" id="KW-0472">Membrane</keyword>
<dbReference type="AlphaFoldDB" id="A0A4E0S2S8"/>
<evidence type="ECO:0000256" key="5">
    <source>
        <dbReference type="SAM" id="Phobius"/>
    </source>
</evidence>
<gene>
    <name evidence="6" type="ORF">D915_002915</name>
</gene>
<keyword evidence="4" id="KW-0067">ATP-binding</keyword>
<evidence type="ECO:0000313" key="7">
    <source>
        <dbReference type="Proteomes" id="UP000230066"/>
    </source>
</evidence>